<evidence type="ECO:0000256" key="6">
    <source>
        <dbReference type="ARBA" id="ARBA00022840"/>
    </source>
</evidence>
<evidence type="ECO:0000256" key="4">
    <source>
        <dbReference type="ARBA" id="ARBA00022741"/>
    </source>
</evidence>
<sequence>MKHKTKNGYEGLLIVIEGTDGSGKSTQLELLKKSIQDKSYGVMVSEWKTSRLIANVIDDAKDRNLLNATTYSLLYAADFADRLENQIIPALKSGFIVLLDRYFYTALARDVVRGQNIEWVKNLYEYAPEPDLIFYLDMPVDILLKRIIGTTGLDFYESGRDVGFSTDFYNSFEIYQNKCLEQYNKMKTEYNFISIDGTKSIQEIHKIMNDEVQKLLDSGILA</sequence>
<dbReference type="Gene3D" id="3.40.50.300">
    <property type="entry name" value="P-loop containing nucleotide triphosphate hydrolases"/>
    <property type="match status" value="1"/>
</dbReference>
<reference evidence="9" key="1">
    <citation type="submission" date="2020-10" db="EMBL/GenBank/DDBJ databases">
        <authorList>
            <person name="Gilroy R."/>
        </authorList>
    </citation>
    <scope>NUCLEOTIDE SEQUENCE</scope>
    <source>
        <strain evidence="9">6276</strain>
    </source>
</reference>
<comment type="catalytic activity">
    <reaction evidence="7">
        <text>dTMP + ATP = dTDP + ADP</text>
        <dbReference type="Rhea" id="RHEA:13517"/>
        <dbReference type="ChEBI" id="CHEBI:30616"/>
        <dbReference type="ChEBI" id="CHEBI:58369"/>
        <dbReference type="ChEBI" id="CHEBI:63528"/>
        <dbReference type="ChEBI" id="CHEBI:456216"/>
        <dbReference type="EC" id="2.7.4.9"/>
    </reaction>
</comment>
<dbReference type="NCBIfam" id="TIGR00041">
    <property type="entry name" value="DTMP_kinase"/>
    <property type="match status" value="1"/>
</dbReference>
<organism evidence="9 10">
    <name type="scientific">Candidatus Scatousia excrementigallinarum</name>
    <dbReference type="NCBI Taxonomy" id="2840935"/>
    <lineage>
        <taxon>Bacteria</taxon>
        <taxon>Candidatus Scatousia</taxon>
    </lineage>
</organism>
<evidence type="ECO:0000313" key="10">
    <source>
        <dbReference type="Proteomes" id="UP000823928"/>
    </source>
</evidence>
<comment type="similarity">
    <text evidence="1 7">Belongs to the thymidylate kinase family.</text>
</comment>
<dbReference type="EMBL" id="DVIU01000013">
    <property type="protein sequence ID" value="HIS35102.1"/>
    <property type="molecule type" value="Genomic_DNA"/>
</dbReference>
<proteinExistence type="inferred from homology"/>
<dbReference type="GO" id="GO:0005737">
    <property type="term" value="C:cytoplasm"/>
    <property type="evidence" value="ECO:0007669"/>
    <property type="project" value="TreeGrafter"/>
</dbReference>
<dbReference type="EC" id="2.7.4.9" evidence="7"/>
<dbReference type="GO" id="GO:0004798">
    <property type="term" value="F:dTMP kinase activity"/>
    <property type="evidence" value="ECO:0007669"/>
    <property type="project" value="UniProtKB-UniRule"/>
</dbReference>
<keyword evidence="2 7" id="KW-0808">Transferase</keyword>
<gene>
    <name evidence="7 9" type="primary">tmk</name>
    <name evidence="9" type="ORF">IAC10_00525</name>
</gene>
<dbReference type="GO" id="GO:0006235">
    <property type="term" value="P:dTTP biosynthetic process"/>
    <property type="evidence" value="ECO:0007669"/>
    <property type="project" value="UniProtKB-UniRule"/>
</dbReference>
<keyword evidence="4 7" id="KW-0547">Nucleotide-binding</keyword>
<dbReference type="InterPro" id="IPR039430">
    <property type="entry name" value="Thymidylate_kin-like_dom"/>
</dbReference>
<dbReference type="InterPro" id="IPR027417">
    <property type="entry name" value="P-loop_NTPase"/>
</dbReference>
<dbReference type="SUPFAM" id="SSF52540">
    <property type="entry name" value="P-loop containing nucleoside triphosphate hydrolases"/>
    <property type="match status" value="1"/>
</dbReference>
<feature type="binding site" evidence="7">
    <location>
        <begin position="18"/>
        <end position="25"/>
    </location>
    <ligand>
        <name>ATP</name>
        <dbReference type="ChEBI" id="CHEBI:30616"/>
    </ligand>
</feature>
<dbReference type="GO" id="GO:0006233">
    <property type="term" value="P:dTDP biosynthetic process"/>
    <property type="evidence" value="ECO:0007669"/>
    <property type="project" value="InterPro"/>
</dbReference>
<dbReference type="AlphaFoldDB" id="A0A9D1JLL6"/>
<keyword evidence="5 7" id="KW-0418">Kinase</keyword>
<dbReference type="GO" id="GO:0006227">
    <property type="term" value="P:dUDP biosynthetic process"/>
    <property type="evidence" value="ECO:0007669"/>
    <property type="project" value="TreeGrafter"/>
</dbReference>
<keyword evidence="6 7" id="KW-0067">ATP-binding</keyword>
<protein>
    <recommendedName>
        <fullName evidence="7">Thymidylate kinase</fullName>
        <ecNumber evidence="7">2.7.4.9</ecNumber>
    </recommendedName>
    <alternativeName>
        <fullName evidence="7">dTMP kinase</fullName>
    </alternativeName>
</protein>
<dbReference type="Pfam" id="PF02223">
    <property type="entry name" value="Thymidylate_kin"/>
    <property type="match status" value="1"/>
</dbReference>
<dbReference type="GO" id="GO:0005524">
    <property type="term" value="F:ATP binding"/>
    <property type="evidence" value="ECO:0007669"/>
    <property type="project" value="UniProtKB-UniRule"/>
</dbReference>
<evidence type="ECO:0000313" key="9">
    <source>
        <dbReference type="EMBL" id="HIS35102.1"/>
    </source>
</evidence>
<evidence type="ECO:0000256" key="1">
    <source>
        <dbReference type="ARBA" id="ARBA00009776"/>
    </source>
</evidence>
<dbReference type="PANTHER" id="PTHR10344">
    <property type="entry name" value="THYMIDYLATE KINASE"/>
    <property type="match status" value="1"/>
</dbReference>
<comment type="caution">
    <text evidence="9">The sequence shown here is derived from an EMBL/GenBank/DDBJ whole genome shotgun (WGS) entry which is preliminary data.</text>
</comment>
<dbReference type="CDD" id="cd01672">
    <property type="entry name" value="TMPK"/>
    <property type="match status" value="1"/>
</dbReference>
<dbReference type="HAMAP" id="MF_00165">
    <property type="entry name" value="Thymidylate_kinase"/>
    <property type="match status" value="1"/>
</dbReference>
<reference evidence="9" key="2">
    <citation type="journal article" date="2021" name="PeerJ">
        <title>Extensive microbial diversity within the chicken gut microbiome revealed by metagenomics and culture.</title>
        <authorList>
            <person name="Gilroy R."/>
            <person name="Ravi A."/>
            <person name="Getino M."/>
            <person name="Pursley I."/>
            <person name="Horton D.L."/>
            <person name="Alikhan N.F."/>
            <person name="Baker D."/>
            <person name="Gharbi K."/>
            <person name="Hall N."/>
            <person name="Watson M."/>
            <person name="Adriaenssens E.M."/>
            <person name="Foster-Nyarko E."/>
            <person name="Jarju S."/>
            <person name="Secka A."/>
            <person name="Antonio M."/>
            <person name="Oren A."/>
            <person name="Chaudhuri R.R."/>
            <person name="La Ragione R."/>
            <person name="Hildebrand F."/>
            <person name="Pallen M.J."/>
        </authorList>
    </citation>
    <scope>NUCLEOTIDE SEQUENCE</scope>
    <source>
        <strain evidence="9">6276</strain>
    </source>
</reference>
<evidence type="ECO:0000256" key="5">
    <source>
        <dbReference type="ARBA" id="ARBA00022777"/>
    </source>
</evidence>
<comment type="function">
    <text evidence="7">Phosphorylation of dTMP to form dTDP in both de novo and salvage pathways of dTTP synthesis.</text>
</comment>
<evidence type="ECO:0000259" key="8">
    <source>
        <dbReference type="Pfam" id="PF02223"/>
    </source>
</evidence>
<evidence type="ECO:0000256" key="7">
    <source>
        <dbReference type="HAMAP-Rule" id="MF_00165"/>
    </source>
</evidence>
<name>A0A9D1JLL6_9BACT</name>
<feature type="domain" description="Thymidylate kinase-like" evidence="8">
    <location>
        <begin position="16"/>
        <end position="206"/>
    </location>
</feature>
<keyword evidence="3 7" id="KW-0545">Nucleotide biosynthesis</keyword>
<evidence type="ECO:0000256" key="3">
    <source>
        <dbReference type="ARBA" id="ARBA00022727"/>
    </source>
</evidence>
<dbReference type="PANTHER" id="PTHR10344:SF1">
    <property type="entry name" value="THYMIDYLATE KINASE"/>
    <property type="match status" value="1"/>
</dbReference>
<evidence type="ECO:0000256" key="2">
    <source>
        <dbReference type="ARBA" id="ARBA00022679"/>
    </source>
</evidence>
<dbReference type="Proteomes" id="UP000823928">
    <property type="component" value="Unassembled WGS sequence"/>
</dbReference>
<accession>A0A9D1JLL6</accession>
<dbReference type="InterPro" id="IPR018094">
    <property type="entry name" value="Thymidylate_kinase"/>
</dbReference>